<dbReference type="HOGENOM" id="CLU_177875_0_0_12"/>
<gene>
    <name evidence="1" type="ORF">HMPREF9194_00500</name>
</gene>
<keyword evidence="2" id="KW-1185">Reference proteome</keyword>
<dbReference type="EMBL" id="ATFF01000005">
    <property type="protein sequence ID" value="EPF32007.1"/>
    <property type="molecule type" value="Genomic_DNA"/>
</dbReference>
<comment type="caution">
    <text evidence="1">The sequence shown here is derived from an EMBL/GenBank/DDBJ whole genome shotgun (WGS) entry which is preliminary data.</text>
</comment>
<evidence type="ECO:0000313" key="1">
    <source>
        <dbReference type="EMBL" id="EPF32007.1"/>
    </source>
</evidence>
<dbReference type="OrthoDB" id="363295at2"/>
<protein>
    <submittedName>
        <fullName evidence="1">Uncharacterized protein</fullName>
    </submittedName>
</protein>
<dbReference type="Proteomes" id="UP000014541">
    <property type="component" value="Unassembled WGS sequence"/>
</dbReference>
<name>S3KIE2_TREMA</name>
<reference evidence="1 2" key="1">
    <citation type="submission" date="2013-04" db="EMBL/GenBank/DDBJ databases">
        <title>The Genome Sequence of Treponema maltophilum ATCC 51939.</title>
        <authorList>
            <consortium name="The Broad Institute Genomics Platform"/>
            <person name="Earl A."/>
            <person name="Ward D."/>
            <person name="Feldgarden M."/>
            <person name="Gevers D."/>
            <person name="Leonetti C."/>
            <person name="Blanton J.M."/>
            <person name="Dewhirst F.E."/>
            <person name="Izard J."/>
            <person name="Walker B."/>
            <person name="Young S."/>
            <person name="Zeng Q."/>
            <person name="Gargeya S."/>
            <person name="Fitzgerald M."/>
            <person name="Haas B."/>
            <person name="Abouelleil A."/>
            <person name="Allen A.W."/>
            <person name="Alvarado L."/>
            <person name="Arachchi H.M."/>
            <person name="Berlin A.M."/>
            <person name="Chapman S.B."/>
            <person name="Gainer-Dewar J."/>
            <person name="Goldberg J."/>
            <person name="Griggs A."/>
            <person name="Gujja S."/>
            <person name="Hansen M."/>
            <person name="Howarth C."/>
            <person name="Imamovic A."/>
            <person name="Ireland A."/>
            <person name="Larimer J."/>
            <person name="McCowan C."/>
            <person name="Murphy C."/>
            <person name="Pearson M."/>
            <person name="Poon T.W."/>
            <person name="Priest M."/>
            <person name="Roberts A."/>
            <person name="Saif S."/>
            <person name="Shea T."/>
            <person name="Sisk P."/>
            <person name="Sykes S."/>
            <person name="Wortman J."/>
            <person name="Nusbaum C."/>
            <person name="Birren B."/>
        </authorList>
    </citation>
    <scope>NUCLEOTIDE SEQUENCE [LARGE SCALE GENOMIC DNA]</scope>
    <source>
        <strain evidence="1 2">ATCC 51939</strain>
    </source>
</reference>
<accession>S3KIE2</accession>
<sequence>MNTETDTLGHLIEIEHKAASLLMDAQTEADKRTAEARSQADADYKAQYETLVSQMEADADKRIGDLKEKHNALFSAYRNELASCAQDTAAFNDLLKKLLFGN</sequence>
<evidence type="ECO:0000313" key="2">
    <source>
        <dbReference type="Proteomes" id="UP000014541"/>
    </source>
</evidence>
<dbReference type="AlphaFoldDB" id="S3KIE2"/>
<dbReference type="eggNOG" id="ENOG5031CWM">
    <property type="taxonomic scope" value="Bacteria"/>
</dbReference>
<dbReference type="PATRIC" id="fig|1125699.3.peg.505"/>
<dbReference type="STRING" id="1125699.HMPREF9194_00500"/>
<organism evidence="1 2">
    <name type="scientific">Treponema maltophilum ATCC 51939</name>
    <dbReference type="NCBI Taxonomy" id="1125699"/>
    <lineage>
        <taxon>Bacteria</taxon>
        <taxon>Pseudomonadati</taxon>
        <taxon>Spirochaetota</taxon>
        <taxon>Spirochaetia</taxon>
        <taxon>Spirochaetales</taxon>
        <taxon>Treponemataceae</taxon>
        <taxon>Treponema</taxon>
    </lineage>
</organism>
<proteinExistence type="predicted"/>
<dbReference type="RefSeq" id="WP_016524797.1">
    <property type="nucleotide sequence ID" value="NZ_KE332518.1"/>
</dbReference>